<evidence type="ECO:0000313" key="1">
    <source>
        <dbReference type="EMBL" id="AGK04221.1"/>
    </source>
</evidence>
<dbReference type="GO" id="GO:0008168">
    <property type="term" value="F:methyltransferase activity"/>
    <property type="evidence" value="ECO:0007669"/>
    <property type="project" value="UniProtKB-KW"/>
</dbReference>
<name>M9X6N4_MEIRD</name>
<dbReference type="GO" id="GO:0032259">
    <property type="term" value="P:methylation"/>
    <property type="evidence" value="ECO:0007669"/>
    <property type="project" value="UniProtKB-KW"/>
</dbReference>
<dbReference type="EMBL" id="CP005385">
    <property type="protein sequence ID" value="AGK04221.1"/>
    <property type="molecule type" value="Genomic_DNA"/>
</dbReference>
<dbReference type="Proteomes" id="UP000013026">
    <property type="component" value="Chromosome"/>
</dbReference>
<dbReference type="PATRIC" id="fig|504728.9.peg.949"/>
<gene>
    <name evidence="1" type="ORF">K649_04595</name>
</gene>
<protein>
    <submittedName>
        <fullName evidence="1">Type 11 methyltransferase</fullName>
    </submittedName>
</protein>
<dbReference type="SUPFAM" id="SSF53335">
    <property type="entry name" value="S-adenosyl-L-methionine-dependent methyltransferases"/>
    <property type="match status" value="1"/>
</dbReference>
<evidence type="ECO:0000313" key="2">
    <source>
        <dbReference type="Proteomes" id="UP000013026"/>
    </source>
</evidence>
<reference evidence="1 2" key="1">
    <citation type="submission" date="2013-04" db="EMBL/GenBank/DDBJ databases">
        <authorList>
            <person name="Chin J."/>
            <person name="Alexander D.H."/>
            <person name="Marks P."/>
            <person name="Korlach J."/>
            <person name="Clum A."/>
            <person name="Copeland A."/>
        </authorList>
    </citation>
    <scope>NUCLEOTIDE SEQUENCE [LARGE SCALE GENOMIC DNA]</scope>
    <source>
        <strain evidence="2">ATCC 35948 / DSM 1279 / VKM B-1258 / 21</strain>
    </source>
</reference>
<proteinExistence type="predicted"/>
<dbReference type="STRING" id="504728.K649_04595"/>
<organism evidence="1 2">
    <name type="scientific">Meiothermus ruber (strain ATCC 35948 / DSM 1279 / VKM B-1258 / 21)</name>
    <name type="common">Thermus ruber</name>
    <dbReference type="NCBI Taxonomy" id="504728"/>
    <lineage>
        <taxon>Bacteria</taxon>
        <taxon>Thermotogati</taxon>
        <taxon>Deinococcota</taxon>
        <taxon>Deinococci</taxon>
        <taxon>Thermales</taxon>
        <taxon>Thermaceae</taxon>
        <taxon>Meiothermus</taxon>
    </lineage>
</organism>
<keyword evidence="1" id="KW-0489">Methyltransferase</keyword>
<dbReference type="CDD" id="cd02440">
    <property type="entry name" value="AdoMet_MTases"/>
    <property type="match status" value="1"/>
</dbReference>
<dbReference type="eggNOG" id="COG0500">
    <property type="taxonomic scope" value="Bacteria"/>
</dbReference>
<accession>M9X6N4</accession>
<dbReference type="AlphaFoldDB" id="M9X6N4"/>
<keyword evidence="1" id="KW-0808">Transferase</keyword>
<dbReference type="Gene3D" id="3.40.50.150">
    <property type="entry name" value="Vaccinia Virus protein VP39"/>
    <property type="match status" value="1"/>
</dbReference>
<dbReference type="InterPro" id="IPR029063">
    <property type="entry name" value="SAM-dependent_MTases_sf"/>
</dbReference>
<dbReference type="KEGG" id="mre:K649_04595"/>
<sequence length="191" mass="21255">MGLPPLILTMPKDWDAHYLSQPPHSQPAQVVAAYTHQLPAGPVLDLAGGLGRNAFFLARRGHPVILLEQSRVALEFVQREALHQQLPVWALEADLEAPSPSLPPGPLAGIVKSYFLHRPLLGMFVERLMPGGLVLLEGFTVVEARRRGSQAAHYWQPGELLHPPQGLHLRAWAEGWMEGHHRTWAVWQKPS</sequence>